<reference evidence="1" key="1">
    <citation type="submission" date="2018-05" db="EMBL/GenBank/DDBJ databases">
        <authorList>
            <person name="Lanie J.A."/>
            <person name="Ng W.-L."/>
            <person name="Kazmierczak K.M."/>
            <person name="Andrzejewski T.M."/>
            <person name="Davidsen T.M."/>
            <person name="Wayne K.J."/>
            <person name="Tettelin H."/>
            <person name="Glass J.I."/>
            <person name="Rusch D."/>
            <person name="Podicherti R."/>
            <person name="Tsui H.-C.T."/>
            <person name="Winkler M.E."/>
        </authorList>
    </citation>
    <scope>NUCLEOTIDE SEQUENCE</scope>
</reference>
<accession>A0A381VIR0</accession>
<gene>
    <name evidence="1" type="ORF">METZ01_LOCUS92207</name>
</gene>
<protein>
    <submittedName>
        <fullName evidence="1">Uncharacterized protein</fullName>
    </submittedName>
</protein>
<evidence type="ECO:0000313" key="1">
    <source>
        <dbReference type="EMBL" id="SVA39353.1"/>
    </source>
</evidence>
<sequence length="56" mass="6215">MVIAQEERIKESDDQEFWTEGIGMGDGIVASELNNVRGEKKAARKVFETKGCAITQ</sequence>
<proteinExistence type="predicted"/>
<dbReference type="EMBL" id="UINC01008752">
    <property type="protein sequence ID" value="SVA39353.1"/>
    <property type="molecule type" value="Genomic_DNA"/>
</dbReference>
<dbReference type="AlphaFoldDB" id="A0A381VIR0"/>
<organism evidence="1">
    <name type="scientific">marine metagenome</name>
    <dbReference type="NCBI Taxonomy" id="408172"/>
    <lineage>
        <taxon>unclassified sequences</taxon>
        <taxon>metagenomes</taxon>
        <taxon>ecological metagenomes</taxon>
    </lineage>
</organism>
<name>A0A381VIR0_9ZZZZ</name>